<feature type="transmembrane region" description="Helical" evidence="6">
    <location>
        <begin position="224"/>
        <end position="243"/>
    </location>
</feature>
<sequence length="330" mass="37723">MSNRELLLIIVFATYAFEGLLLIISNGLVELVLIKHRYLRRQYIILFAQAFADTVLGIGYCLAGIGRIIAMKLGPDRMTRRSCLLLPWSTVIIWSELMSATSTLMVSTDRIISLISPMRYFEKNYSYQVRQIIIYFASVSLFVFISWFFSFIDNESLLHGLCWSGDVLQPYFADIQALLMISTTSLSVILYIVVYFLSRKHLRRIKSNQTEASLQSFEARQRKLTITMGVSCVFTLIFYVIPLCSKLLIYDDDGDPTTYYSELMRVAVAISCNVNPLTNIAAVLIRQDDIAYRVKQILPECIQKSIFKCDQIAVPCMHTLSSQTIPTRKN</sequence>
<dbReference type="AlphaFoldDB" id="A0A0R3RHX4"/>
<protein>
    <submittedName>
        <fullName evidence="9">G_PROTEIN_RECEP_F1_2 domain-containing protein</fullName>
    </submittedName>
</protein>
<proteinExistence type="predicted"/>
<feature type="transmembrane region" description="Helical" evidence="6">
    <location>
        <begin position="132"/>
        <end position="152"/>
    </location>
</feature>
<evidence type="ECO:0000256" key="6">
    <source>
        <dbReference type="SAM" id="Phobius"/>
    </source>
</evidence>
<keyword evidence="5 6" id="KW-0472">Membrane</keyword>
<dbReference type="PROSITE" id="PS50262">
    <property type="entry name" value="G_PROTEIN_RECEP_F1_2"/>
    <property type="match status" value="1"/>
</dbReference>
<dbReference type="InterPro" id="IPR000276">
    <property type="entry name" value="GPCR_Rhodpsn"/>
</dbReference>
<evidence type="ECO:0000259" key="7">
    <source>
        <dbReference type="PROSITE" id="PS50262"/>
    </source>
</evidence>
<evidence type="ECO:0000256" key="3">
    <source>
        <dbReference type="ARBA" id="ARBA00022692"/>
    </source>
</evidence>
<dbReference type="Proteomes" id="UP000050640">
    <property type="component" value="Unplaced"/>
</dbReference>
<dbReference type="InterPro" id="IPR017452">
    <property type="entry name" value="GPCR_Rhodpsn_7TM"/>
</dbReference>
<evidence type="ECO:0000256" key="1">
    <source>
        <dbReference type="ARBA" id="ARBA00004651"/>
    </source>
</evidence>
<dbReference type="PANTHER" id="PTHR22750">
    <property type="entry name" value="G-PROTEIN COUPLED RECEPTOR"/>
    <property type="match status" value="1"/>
</dbReference>
<dbReference type="WBParaSite" id="EEL_0000107601-mRNA-1">
    <property type="protein sequence ID" value="EEL_0000107601-mRNA-1"/>
    <property type="gene ID" value="EEL_0000107601"/>
</dbReference>
<dbReference type="GO" id="GO:0005886">
    <property type="term" value="C:plasma membrane"/>
    <property type="evidence" value="ECO:0007669"/>
    <property type="project" value="UniProtKB-SubCell"/>
</dbReference>
<organism evidence="8 9">
    <name type="scientific">Elaeophora elaphi</name>
    <dbReference type="NCBI Taxonomy" id="1147741"/>
    <lineage>
        <taxon>Eukaryota</taxon>
        <taxon>Metazoa</taxon>
        <taxon>Ecdysozoa</taxon>
        <taxon>Nematoda</taxon>
        <taxon>Chromadorea</taxon>
        <taxon>Rhabditida</taxon>
        <taxon>Spirurina</taxon>
        <taxon>Spiruromorpha</taxon>
        <taxon>Filarioidea</taxon>
        <taxon>Onchocercidae</taxon>
        <taxon>Elaeophora</taxon>
    </lineage>
</organism>
<dbReference type="SUPFAM" id="SSF81321">
    <property type="entry name" value="Family A G protein-coupled receptor-like"/>
    <property type="match status" value="1"/>
</dbReference>
<evidence type="ECO:0000256" key="2">
    <source>
        <dbReference type="ARBA" id="ARBA00022475"/>
    </source>
</evidence>
<keyword evidence="8" id="KW-1185">Reference proteome</keyword>
<feature type="transmembrane region" description="Helical" evidence="6">
    <location>
        <begin position="263"/>
        <end position="285"/>
    </location>
</feature>
<feature type="transmembrane region" description="Helical" evidence="6">
    <location>
        <begin position="45"/>
        <end position="71"/>
    </location>
</feature>
<keyword evidence="2" id="KW-1003">Cell membrane</keyword>
<evidence type="ECO:0000256" key="4">
    <source>
        <dbReference type="ARBA" id="ARBA00022989"/>
    </source>
</evidence>
<feature type="domain" description="G-protein coupled receptors family 1 profile" evidence="7">
    <location>
        <begin position="25"/>
        <end position="279"/>
    </location>
</feature>
<comment type="subcellular location">
    <subcellularLocation>
        <location evidence="1">Cell membrane</location>
        <topology evidence="1">Multi-pass membrane protein</topology>
    </subcellularLocation>
</comment>
<evidence type="ECO:0000313" key="9">
    <source>
        <dbReference type="WBParaSite" id="EEL_0000107601-mRNA-1"/>
    </source>
</evidence>
<name>A0A0R3RHX4_9BILA</name>
<dbReference type="SMART" id="SM01381">
    <property type="entry name" value="7TM_GPCR_Srsx"/>
    <property type="match status" value="1"/>
</dbReference>
<dbReference type="CDD" id="cd00637">
    <property type="entry name" value="7tm_classA_rhodopsin-like"/>
    <property type="match status" value="1"/>
</dbReference>
<dbReference type="GO" id="GO:0004930">
    <property type="term" value="F:G protein-coupled receptor activity"/>
    <property type="evidence" value="ECO:0007669"/>
    <property type="project" value="InterPro"/>
</dbReference>
<reference evidence="9" key="1">
    <citation type="submission" date="2017-02" db="UniProtKB">
        <authorList>
            <consortium name="WormBaseParasite"/>
        </authorList>
    </citation>
    <scope>IDENTIFICATION</scope>
</reference>
<dbReference type="Gene3D" id="1.20.1070.10">
    <property type="entry name" value="Rhodopsin 7-helix transmembrane proteins"/>
    <property type="match status" value="1"/>
</dbReference>
<dbReference type="Pfam" id="PF00001">
    <property type="entry name" value="7tm_1"/>
    <property type="match status" value="1"/>
</dbReference>
<evidence type="ECO:0000313" key="8">
    <source>
        <dbReference type="Proteomes" id="UP000050640"/>
    </source>
</evidence>
<keyword evidence="3 6" id="KW-0812">Transmembrane</keyword>
<accession>A0A0R3RHX4</accession>
<feature type="transmembrane region" description="Helical" evidence="6">
    <location>
        <begin position="172"/>
        <end position="197"/>
    </location>
</feature>
<feature type="transmembrane region" description="Helical" evidence="6">
    <location>
        <begin position="6"/>
        <end position="33"/>
    </location>
</feature>
<evidence type="ECO:0000256" key="5">
    <source>
        <dbReference type="ARBA" id="ARBA00023136"/>
    </source>
</evidence>
<keyword evidence="4 6" id="KW-1133">Transmembrane helix</keyword>